<protein>
    <submittedName>
        <fullName evidence="1">Uncharacterized protein</fullName>
    </submittedName>
</protein>
<dbReference type="AlphaFoldDB" id="A0A9X4KR95"/>
<dbReference type="Proteomes" id="UP001153404">
    <property type="component" value="Unassembled WGS sequence"/>
</dbReference>
<dbReference type="RefSeq" id="WP_277530638.1">
    <property type="nucleotide sequence ID" value="NZ_JAPDIA010000003.1"/>
</dbReference>
<evidence type="ECO:0000313" key="1">
    <source>
        <dbReference type="EMBL" id="MDG0809375.1"/>
    </source>
</evidence>
<gene>
    <name evidence="1" type="ORF">OMP40_08270</name>
</gene>
<proteinExistence type="predicted"/>
<dbReference type="EMBL" id="JAPDIA010000003">
    <property type="protein sequence ID" value="MDG0809375.1"/>
    <property type="molecule type" value="Genomic_DNA"/>
</dbReference>
<keyword evidence="2" id="KW-1185">Reference proteome</keyword>
<name>A0A9X4KR95_9BACL</name>
<comment type="caution">
    <text evidence="1">The sequence shown here is derived from an EMBL/GenBank/DDBJ whole genome shotgun (WGS) entry which is preliminary data.</text>
</comment>
<organism evidence="1 2">
    <name type="scientific">Cohnella rhizosphaerae</name>
    <dbReference type="NCBI Taxonomy" id="1457232"/>
    <lineage>
        <taxon>Bacteria</taxon>
        <taxon>Bacillati</taxon>
        <taxon>Bacillota</taxon>
        <taxon>Bacilli</taxon>
        <taxon>Bacillales</taxon>
        <taxon>Paenibacillaceae</taxon>
        <taxon>Cohnella</taxon>
    </lineage>
</organism>
<evidence type="ECO:0000313" key="2">
    <source>
        <dbReference type="Proteomes" id="UP001153404"/>
    </source>
</evidence>
<reference evidence="1" key="1">
    <citation type="submission" date="2022-10" db="EMBL/GenBank/DDBJ databases">
        <title>Comparative genomic analysis of Cohnella hashimotonis sp. nov., isolated from the International Space Station.</title>
        <authorList>
            <person name="Simpson A."/>
            <person name="Venkateswaran K."/>
        </authorList>
    </citation>
    <scope>NUCLEOTIDE SEQUENCE</scope>
    <source>
        <strain evidence="1">DSM 28161</strain>
    </source>
</reference>
<sequence length="119" mass="13129">MENVKKGLWRSRQSSFFTNRMSWAERIGLKRRYFLKIGPNGDLIGPEGLYSSGSKLKNAGKPAITTPESASGPPIGLGTKITAPRFIRYALVRSASLTEQAAFSTIFRSSFLRIPVSSF</sequence>
<accession>A0A9X4KR95</accession>